<evidence type="ECO:0000256" key="7">
    <source>
        <dbReference type="ARBA" id="ARBA00023235"/>
    </source>
</evidence>
<evidence type="ECO:0000256" key="8">
    <source>
        <dbReference type="HAMAP-Rule" id="MF_00147"/>
    </source>
</evidence>
<dbReference type="EC" id="5.3.1.1" evidence="8 9"/>
<dbReference type="SUPFAM" id="SSF51351">
    <property type="entry name" value="Triosephosphate isomerase (TIM)"/>
    <property type="match status" value="1"/>
</dbReference>
<comment type="subcellular location">
    <subcellularLocation>
        <location evidence="8 9">Cytoplasm</location>
    </subcellularLocation>
</comment>
<dbReference type="CDD" id="cd00311">
    <property type="entry name" value="TIM"/>
    <property type="match status" value="1"/>
</dbReference>
<evidence type="ECO:0000256" key="1">
    <source>
        <dbReference type="ARBA" id="ARBA00000148"/>
    </source>
</evidence>
<comment type="function">
    <text evidence="8">Involved in the gluconeogenesis. Catalyzes stereospecifically the conversion of dihydroxyacetone phosphate (DHAP) to D-glyceraldehyde-3-phosphate (G3P).</text>
</comment>
<evidence type="ECO:0000256" key="9">
    <source>
        <dbReference type="RuleBase" id="RU363013"/>
    </source>
</evidence>
<dbReference type="HAMAP" id="MF_00147_B">
    <property type="entry name" value="TIM_B"/>
    <property type="match status" value="1"/>
</dbReference>
<dbReference type="PANTHER" id="PTHR21139">
    <property type="entry name" value="TRIOSEPHOSPHATE ISOMERASE"/>
    <property type="match status" value="1"/>
</dbReference>
<feature type="binding site" evidence="8">
    <location>
        <begin position="9"/>
        <end position="11"/>
    </location>
    <ligand>
        <name>substrate</name>
    </ligand>
</feature>
<comment type="pathway">
    <text evidence="8 9">Carbohydrate biosynthesis; gluconeogenesis.</text>
</comment>
<dbReference type="PROSITE" id="PS51440">
    <property type="entry name" value="TIM_2"/>
    <property type="match status" value="1"/>
</dbReference>
<comment type="subunit">
    <text evidence="8 9">Homodimer.</text>
</comment>
<keyword evidence="7 8" id="KW-0413">Isomerase</keyword>
<dbReference type="EMBL" id="JBHSSW010000066">
    <property type="protein sequence ID" value="MFC6199975.1"/>
    <property type="molecule type" value="Genomic_DNA"/>
</dbReference>
<evidence type="ECO:0000256" key="6">
    <source>
        <dbReference type="ARBA" id="ARBA00023152"/>
    </source>
</evidence>
<dbReference type="PROSITE" id="PS00171">
    <property type="entry name" value="TIM_1"/>
    <property type="match status" value="1"/>
</dbReference>
<dbReference type="InterPro" id="IPR013785">
    <property type="entry name" value="Aldolase_TIM"/>
</dbReference>
<dbReference type="InterPro" id="IPR022896">
    <property type="entry name" value="TrioseP_Isoase_bac/euk"/>
</dbReference>
<comment type="catalytic activity">
    <reaction evidence="8 9">
        <text>D-glyceraldehyde 3-phosphate = dihydroxyacetone phosphate</text>
        <dbReference type="Rhea" id="RHEA:18585"/>
        <dbReference type="ChEBI" id="CHEBI:57642"/>
        <dbReference type="ChEBI" id="CHEBI:59776"/>
        <dbReference type="EC" id="5.3.1.1"/>
    </reaction>
</comment>
<sequence length="246" mass="25842">MPKRLIAGNWKMNGLKAAVSEAETVAKSLSEQSADCDVLICPPATLIAVFEEKLTGTAVQYGGQDCHTNESGAHTGDISAEMLADLGCAFGIVGHSERRTDHGETNDEVKAKAYALTRANVLPIICIGETQSERESGNTLKVLTEQVENSVPTDLDGTKMVVAYEPVWAIGTGLVPELSDIEEAHNHIRATLTNMGIANADEIRLLYGGSVKPGNAGEILTVSNVNGALVGGASLKAADFLGIIRA</sequence>
<evidence type="ECO:0000313" key="11">
    <source>
        <dbReference type="Proteomes" id="UP001596303"/>
    </source>
</evidence>
<evidence type="ECO:0000256" key="3">
    <source>
        <dbReference type="ARBA" id="ARBA00007422"/>
    </source>
</evidence>
<organism evidence="10 11">
    <name type="scientific">Ponticaulis profundi</name>
    <dbReference type="NCBI Taxonomy" id="2665222"/>
    <lineage>
        <taxon>Bacteria</taxon>
        <taxon>Pseudomonadati</taxon>
        <taxon>Pseudomonadota</taxon>
        <taxon>Alphaproteobacteria</taxon>
        <taxon>Hyphomonadales</taxon>
        <taxon>Hyphomonadaceae</taxon>
        <taxon>Ponticaulis</taxon>
    </lineage>
</organism>
<dbReference type="NCBIfam" id="TIGR00419">
    <property type="entry name" value="tim"/>
    <property type="match status" value="1"/>
</dbReference>
<feature type="binding site" evidence="8">
    <location>
        <position position="210"/>
    </location>
    <ligand>
        <name>substrate</name>
    </ligand>
</feature>
<name>A0ABW1SED1_9PROT</name>
<dbReference type="GO" id="GO:0004807">
    <property type="term" value="F:triose-phosphate isomerase activity"/>
    <property type="evidence" value="ECO:0007669"/>
    <property type="project" value="UniProtKB-EC"/>
</dbReference>
<comment type="catalytic activity">
    <reaction evidence="1">
        <text>L-erythrulose 1-phosphate = D-erythrulose 4-phosphate</text>
        <dbReference type="Rhea" id="RHEA:49588"/>
        <dbReference type="ChEBI" id="CHEBI:58002"/>
        <dbReference type="ChEBI" id="CHEBI:90796"/>
        <dbReference type="EC" id="5.3.1.33"/>
    </reaction>
</comment>
<comment type="similarity">
    <text evidence="3 8 9">Belongs to the triosephosphate isomerase family.</text>
</comment>
<keyword evidence="11" id="KW-1185">Reference proteome</keyword>
<dbReference type="InterPro" id="IPR020861">
    <property type="entry name" value="Triosephosphate_isomerase_AS"/>
</dbReference>
<comment type="pathway">
    <text evidence="8 9">Carbohydrate degradation; glycolysis; D-glyceraldehyde 3-phosphate from glycerone phosphate: step 1/1.</text>
</comment>
<evidence type="ECO:0000256" key="4">
    <source>
        <dbReference type="ARBA" id="ARBA00022432"/>
    </source>
</evidence>
<dbReference type="RefSeq" id="WP_377381706.1">
    <property type="nucleotide sequence ID" value="NZ_JBHSSW010000066.1"/>
</dbReference>
<dbReference type="Gene3D" id="3.20.20.70">
    <property type="entry name" value="Aldolase class I"/>
    <property type="match status" value="1"/>
</dbReference>
<evidence type="ECO:0000256" key="5">
    <source>
        <dbReference type="ARBA" id="ARBA00022490"/>
    </source>
</evidence>
<accession>A0ABW1SED1</accession>
<feature type="active site" description="Electrophile" evidence="8">
    <location>
        <position position="95"/>
    </location>
</feature>
<dbReference type="Pfam" id="PF00121">
    <property type="entry name" value="TIM"/>
    <property type="match status" value="1"/>
</dbReference>
<reference evidence="11" key="1">
    <citation type="journal article" date="2019" name="Int. J. Syst. Evol. Microbiol.">
        <title>The Global Catalogue of Microorganisms (GCM) 10K type strain sequencing project: providing services to taxonomists for standard genome sequencing and annotation.</title>
        <authorList>
            <consortium name="The Broad Institute Genomics Platform"/>
            <consortium name="The Broad Institute Genome Sequencing Center for Infectious Disease"/>
            <person name="Wu L."/>
            <person name="Ma J."/>
        </authorList>
    </citation>
    <scope>NUCLEOTIDE SEQUENCE [LARGE SCALE GENOMIC DNA]</scope>
    <source>
        <strain evidence="11">CGMCC-1.15741</strain>
    </source>
</reference>
<feature type="binding site" evidence="8">
    <location>
        <begin position="231"/>
        <end position="232"/>
    </location>
    <ligand>
        <name>substrate</name>
    </ligand>
</feature>
<keyword evidence="6 8" id="KW-0324">Glycolysis</keyword>
<feature type="active site" description="Proton acceptor" evidence="8">
    <location>
        <position position="165"/>
    </location>
</feature>
<dbReference type="InterPro" id="IPR000652">
    <property type="entry name" value="Triosephosphate_isomerase"/>
</dbReference>
<dbReference type="InterPro" id="IPR035990">
    <property type="entry name" value="TIM_sf"/>
</dbReference>
<dbReference type="Proteomes" id="UP001596303">
    <property type="component" value="Unassembled WGS sequence"/>
</dbReference>
<dbReference type="PANTHER" id="PTHR21139:SF42">
    <property type="entry name" value="TRIOSEPHOSPHATE ISOMERASE"/>
    <property type="match status" value="1"/>
</dbReference>
<proteinExistence type="inferred from homology"/>
<evidence type="ECO:0000313" key="10">
    <source>
        <dbReference type="EMBL" id="MFC6199975.1"/>
    </source>
</evidence>
<keyword evidence="4 8" id="KW-0312">Gluconeogenesis</keyword>
<comment type="pathway">
    <text evidence="2">Carbohydrate metabolism; erythritol degradation.</text>
</comment>
<feature type="binding site" evidence="8">
    <location>
        <position position="171"/>
    </location>
    <ligand>
        <name>substrate</name>
    </ligand>
</feature>
<keyword evidence="5 8" id="KW-0963">Cytoplasm</keyword>
<protein>
    <recommendedName>
        <fullName evidence="8 9">Triosephosphate isomerase</fullName>
        <shortName evidence="8">TIM</shortName>
        <shortName evidence="8">TPI</shortName>
        <ecNumber evidence="8 9">5.3.1.1</ecNumber>
    </recommendedName>
    <alternativeName>
        <fullName evidence="8">Triose-phosphate isomerase</fullName>
    </alternativeName>
</protein>
<evidence type="ECO:0000256" key="2">
    <source>
        <dbReference type="ARBA" id="ARBA00004939"/>
    </source>
</evidence>
<comment type="caution">
    <text evidence="10">The sequence shown here is derived from an EMBL/GenBank/DDBJ whole genome shotgun (WGS) entry which is preliminary data.</text>
</comment>
<gene>
    <name evidence="8 10" type="primary">tpiA</name>
    <name evidence="10" type="ORF">ACFQDM_18020</name>
</gene>